<organism evidence="1 2">
    <name type="scientific">Novosphingobium aerophilum</name>
    <dbReference type="NCBI Taxonomy" id="2839843"/>
    <lineage>
        <taxon>Bacteria</taxon>
        <taxon>Pseudomonadati</taxon>
        <taxon>Pseudomonadota</taxon>
        <taxon>Alphaproteobacteria</taxon>
        <taxon>Sphingomonadales</taxon>
        <taxon>Sphingomonadaceae</taxon>
        <taxon>Novosphingobium</taxon>
    </lineage>
</organism>
<evidence type="ECO:0000313" key="1">
    <source>
        <dbReference type="EMBL" id="MBC2650128.1"/>
    </source>
</evidence>
<accession>A0A7X1F4E2</accession>
<dbReference type="AlphaFoldDB" id="A0A7X1F4E2"/>
<protein>
    <submittedName>
        <fullName evidence="1">Uncharacterized protein</fullName>
    </submittedName>
</protein>
<gene>
    <name evidence="1" type="ORF">H7F49_00250</name>
</gene>
<proteinExistence type="predicted"/>
<reference evidence="1 2" key="1">
    <citation type="submission" date="2020-08" db="EMBL/GenBank/DDBJ databases">
        <title>The genome sequence of Novosphingobium flavum 4Y4.</title>
        <authorList>
            <person name="Liu Y."/>
        </authorList>
    </citation>
    <scope>NUCLEOTIDE SEQUENCE [LARGE SCALE GENOMIC DNA]</scope>
    <source>
        <strain evidence="1 2">4Y4</strain>
    </source>
</reference>
<comment type="caution">
    <text evidence="1">The sequence shown here is derived from an EMBL/GenBank/DDBJ whole genome shotgun (WGS) entry which is preliminary data.</text>
</comment>
<name>A0A7X1F4E2_9SPHN</name>
<dbReference type="RefSeq" id="WP_185681556.1">
    <property type="nucleotide sequence ID" value="NZ_JACLAU010000001.1"/>
</dbReference>
<dbReference type="Proteomes" id="UP000520156">
    <property type="component" value="Unassembled WGS sequence"/>
</dbReference>
<dbReference type="EMBL" id="JACLAU010000001">
    <property type="protein sequence ID" value="MBC2650128.1"/>
    <property type="molecule type" value="Genomic_DNA"/>
</dbReference>
<evidence type="ECO:0000313" key="2">
    <source>
        <dbReference type="Proteomes" id="UP000520156"/>
    </source>
</evidence>
<sequence length="314" mass="33581">MALAPPPWQVSLARLEGALPFLPETLAECLALASLRRLWHAHVQTYPFENIGLEHDAGADSIELTRSWHTQERNAMLSWLARAGPPVLARGASRALAAKGARRGGDGAWTTADRALARLDTLLPSHDPVATLRTWITALREEDSAFLEGGSELVTFGGRAFSRFAPRGGAWAASLAAAVRPQLLGLGQAPFVLAGLAPRVLFRSELDMPLDSLIEQSLTRALDQSARDLTRLHQALRTADRALAGLYASSQAPASWRLIVALGPLTRAELGRALGVTARTASQAATVLQESGLCRLRSGDHALVPIDGSLVPNR</sequence>
<keyword evidence="2" id="KW-1185">Reference proteome</keyword>